<evidence type="ECO:0000313" key="7">
    <source>
        <dbReference type="Proteomes" id="UP000185984"/>
    </source>
</evidence>
<keyword evidence="2" id="KW-0812">Transmembrane</keyword>
<evidence type="ECO:0000256" key="3">
    <source>
        <dbReference type="ARBA" id="ARBA00022989"/>
    </source>
</evidence>
<proteinExistence type="predicted"/>
<comment type="caution">
    <text evidence="6">The sequence shown here is derived from an EMBL/GenBank/DDBJ whole genome shotgun (WGS) entry which is preliminary data.</text>
</comment>
<dbReference type="EMBL" id="MRCC01000012">
    <property type="protein sequence ID" value="OKH24672.1"/>
    <property type="molecule type" value="Genomic_DNA"/>
</dbReference>
<dbReference type="GO" id="GO:0140359">
    <property type="term" value="F:ABC-type transporter activity"/>
    <property type="evidence" value="ECO:0007669"/>
    <property type="project" value="InterPro"/>
</dbReference>
<protein>
    <recommendedName>
        <fullName evidence="5">ABC transmembrane type-1 domain-containing protein</fullName>
    </recommendedName>
</protein>
<keyword evidence="4" id="KW-0472">Membrane</keyword>
<dbReference type="PROSITE" id="PS50929">
    <property type="entry name" value="ABC_TM1F"/>
    <property type="match status" value="1"/>
</dbReference>
<dbReference type="GO" id="GO:0005886">
    <property type="term" value="C:plasma membrane"/>
    <property type="evidence" value="ECO:0007669"/>
    <property type="project" value="UniProtKB-SubCell"/>
</dbReference>
<dbReference type="InterPro" id="IPR011527">
    <property type="entry name" value="ABC1_TM_dom"/>
</dbReference>
<reference evidence="6 7" key="1">
    <citation type="submission" date="2016-11" db="EMBL/GenBank/DDBJ databases">
        <title>Draft Genome Sequences of Nine Cyanobacterial Strains from Diverse Habitats.</title>
        <authorList>
            <person name="Zhu T."/>
            <person name="Hou S."/>
            <person name="Lu X."/>
            <person name="Hess W.R."/>
        </authorList>
    </citation>
    <scope>NUCLEOTIDE SEQUENCE [LARGE SCALE GENOMIC DNA]</scope>
    <source>
        <strain evidence="6 7">5.2 s.c.1</strain>
    </source>
</reference>
<sequence>MTQVPFVHLLRYTKPYQVQVWGATFWSIFRTLLYLAPPYLIGVAVDVVVEQETSLIARFGVQNPLTQLFVLSLLMIATWGLESLSQYGADKLWRNLEPFSMNYESILTTNLQELDLAYFEDHSTGTLLSILNEDINQLERFLNSGAQDLISFFARVLAVGSRYCLVGNGAASLHSLGNVSVSISFGSSL</sequence>
<evidence type="ECO:0000256" key="2">
    <source>
        <dbReference type="ARBA" id="ARBA00022692"/>
    </source>
</evidence>
<evidence type="ECO:0000256" key="1">
    <source>
        <dbReference type="ARBA" id="ARBA00004651"/>
    </source>
</evidence>
<dbReference type="SUPFAM" id="SSF90123">
    <property type="entry name" value="ABC transporter transmembrane region"/>
    <property type="match status" value="1"/>
</dbReference>
<dbReference type="AlphaFoldDB" id="A0A1U7HM54"/>
<evidence type="ECO:0000313" key="6">
    <source>
        <dbReference type="EMBL" id="OKH24672.1"/>
    </source>
</evidence>
<evidence type="ECO:0000256" key="4">
    <source>
        <dbReference type="ARBA" id="ARBA00023136"/>
    </source>
</evidence>
<dbReference type="Proteomes" id="UP000185984">
    <property type="component" value="Unassembled WGS sequence"/>
</dbReference>
<feature type="domain" description="ABC transmembrane type-1" evidence="5">
    <location>
        <begin position="21"/>
        <end position="159"/>
    </location>
</feature>
<name>A0A1U7HM54_9CHRO</name>
<accession>A0A1U7HM54</accession>
<dbReference type="Pfam" id="PF00664">
    <property type="entry name" value="ABC_membrane"/>
    <property type="match status" value="1"/>
</dbReference>
<dbReference type="Gene3D" id="1.20.1560.10">
    <property type="entry name" value="ABC transporter type 1, transmembrane domain"/>
    <property type="match status" value="1"/>
</dbReference>
<gene>
    <name evidence="6" type="ORF">NIES1031_15320</name>
</gene>
<keyword evidence="7" id="KW-1185">Reference proteome</keyword>
<dbReference type="RefSeq" id="WP_073550397.1">
    <property type="nucleotide sequence ID" value="NZ_CAWMVK010000004.1"/>
</dbReference>
<evidence type="ECO:0000259" key="5">
    <source>
        <dbReference type="PROSITE" id="PS50929"/>
    </source>
</evidence>
<keyword evidence="3" id="KW-1133">Transmembrane helix</keyword>
<dbReference type="STRING" id="247279.NIES1031_15320"/>
<comment type="subcellular location">
    <subcellularLocation>
        <location evidence="1">Cell membrane</location>
        <topology evidence="1">Multi-pass membrane protein</topology>
    </subcellularLocation>
</comment>
<dbReference type="GO" id="GO:0005524">
    <property type="term" value="F:ATP binding"/>
    <property type="evidence" value="ECO:0007669"/>
    <property type="project" value="InterPro"/>
</dbReference>
<organism evidence="6 7">
    <name type="scientific">Chroogloeocystis siderophila 5.2 s.c.1</name>
    <dbReference type="NCBI Taxonomy" id="247279"/>
    <lineage>
        <taxon>Bacteria</taxon>
        <taxon>Bacillati</taxon>
        <taxon>Cyanobacteriota</taxon>
        <taxon>Cyanophyceae</taxon>
        <taxon>Oscillatoriophycideae</taxon>
        <taxon>Chroococcales</taxon>
        <taxon>Chroococcaceae</taxon>
        <taxon>Chroogloeocystis</taxon>
    </lineage>
</organism>
<dbReference type="OrthoDB" id="9762790at2"/>
<dbReference type="InterPro" id="IPR036640">
    <property type="entry name" value="ABC1_TM_sf"/>
</dbReference>